<evidence type="ECO:0000313" key="2">
    <source>
        <dbReference type="EMBL" id="KAK4543022.1"/>
    </source>
</evidence>
<name>A0AAV9JCZ2_9PEZI</name>
<sequence length="176" mass="18355">MSSTSTYTLQQSGTSSSSSSTACTTTPEAEAEAGTYCGFINPEDACTAQPAGSGPQSSLDALNPKTPSQYQEDFKKLNASTSANPYLTYETLPSYNVSGCATFCDNTDLCTAFNIYNERDPSVNPTTNGTGTDVGWGSDCPKPSSITNYKCSLWGSSIGMPPPRPTTAPTGTTSKS</sequence>
<proteinExistence type="predicted"/>
<dbReference type="PANTHER" id="PTHR36578:SF1">
    <property type="entry name" value="APPLE DOMAIN-CONTAINING PROTEIN"/>
    <property type="match status" value="1"/>
</dbReference>
<reference evidence="2 3" key="1">
    <citation type="submission" date="2021-11" db="EMBL/GenBank/DDBJ databases">
        <title>Black yeast isolated from Biological Soil Crust.</title>
        <authorList>
            <person name="Kurbessoian T."/>
        </authorList>
    </citation>
    <scope>NUCLEOTIDE SEQUENCE [LARGE SCALE GENOMIC DNA]</scope>
    <source>
        <strain evidence="2 3">CCFEE 5522</strain>
    </source>
</reference>
<gene>
    <name evidence="2" type="ORF">LTR36_006020</name>
</gene>
<protein>
    <recommendedName>
        <fullName evidence="4">Apple domain-containing protein</fullName>
    </recommendedName>
</protein>
<feature type="region of interest" description="Disordered" evidence="1">
    <location>
        <begin position="157"/>
        <end position="176"/>
    </location>
</feature>
<dbReference type="EMBL" id="JAVFHQ010000036">
    <property type="protein sequence ID" value="KAK4543022.1"/>
    <property type="molecule type" value="Genomic_DNA"/>
</dbReference>
<evidence type="ECO:0008006" key="4">
    <source>
        <dbReference type="Google" id="ProtNLM"/>
    </source>
</evidence>
<feature type="compositionally biased region" description="Low complexity" evidence="1">
    <location>
        <begin position="167"/>
        <end position="176"/>
    </location>
</feature>
<feature type="compositionally biased region" description="Polar residues" evidence="1">
    <location>
        <begin position="54"/>
        <end position="67"/>
    </location>
</feature>
<dbReference type="AlphaFoldDB" id="A0AAV9JCZ2"/>
<keyword evidence="3" id="KW-1185">Reference proteome</keyword>
<organism evidence="2 3">
    <name type="scientific">Oleoguttula mirabilis</name>
    <dbReference type="NCBI Taxonomy" id="1507867"/>
    <lineage>
        <taxon>Eukaryota</taxon>
        <taxon>Fungi</taxon>
        <taxon>Dikarya</taxon>
        <taxon>Ascomycota</taxon>
        <taxon>Pezizomycotina</taxon>
        <taxon>Dothideomycetes</taxon>
        <taxon>Dothideomycetidae</taxon>
        <taxon>Mycosphaerellales</taxon>
        <taxon>Teratosphaeriaceae</taxon>
        <taxon>Oleoguttula</taxon>
    </lineage>
</organism>
<feature type="region of interest" description="Disordered" evidence="1">
    <location>
        <begin position="1"/>
        <end position="26"/>
    </location>
</feature>
<dbReference type="Proteomes" id="UP001324427">
    <property type="component" value="Unassembled WGS sequence"/>
</dbReference>
<evidence type="ECO:0000256" key="1">
    <source>
        <dbReference type="SAM" id="MobiDB-lite"/>
    </source>
</evidence>
<accession>A0AAV9JCZ2</accession>
<evidence type="ECO:0000313" key="3">
    <source>
        <dbReference type="Proteomes" id="UP001324427"/>
    </source>
</evidence>
<feature type="region of interest" description="Disordered" evidence="1">
    <location>
        <begin position="48"/>
        <end position="67"/>
    </location>
</feature>
<comment type="caution">
    <text evidence="2">The sequence shown here is derived from an EMBL/GenBank/DDBJ whole genome shotgun (WGS) entry which is preliminary data.</text>
</comment>
<dbReference type="PANTHER" id="PTHR36578">
    <property type="entry name" value="CHROMOSOME 15, WHOLE GENOME SHOTGUN SEQUENCE"/>
    <property type="match status" value="1"/>
</dbReference>